<evidence type="ECO:0000256" key="1">
    <source>
        <dbReference type="ARBA" id="ARBA00022490"/>
    </source>
</evidence>
<feature type="active site" description="Proton acceptor" evidence="8">
    <location>
        <position position="111"/>
    </location>
</feature>
<reference evidence="12 13" key="1">
    <citation type="submission" date="2018-08" db="EMBL/GenBank/DDBJ databases">
        <title>Acidipila sp. 4G-K13, an acidobacterium isolated from forest soil.</title>
        <authorList>
            <person name="Gao Z.-H."/>
            <person name="Qiu L.-H."/>
        </authorList>
    </citation>
    <scope>NUCLEOTIDE SEQUENCE [LARGE SCALE GENOMIC DNA]</scope>
    <source>
        <strain evidence="12 13">4G-K13</strain>
    </source>
</reference>
<comment type="function">
    <text evidence="8">Part of the phosphoribosylformylglycinamidine synthase complex involved in the purines biosynthetic pathway. Catalyzes the ATP-dependent conversion of formylglycinamide ribonucleotide (FGAR) and glutamine to yield formylglycinamidine ribonucleotide (FGAM) and glutamate. The FGAM synthase complex is composed of three subunits. PurQ produces an ammonia molecule by converting glutamine to glutamate. PurL transfers the ammonia molecule to FGAR to form FGAM in an ATP-dependent manner. PurS interacts with PurQ and PurL and is thought to assist in the transfer of the ammonia molecule from PurQ to PurL.</text>
</comment>
<comment type="subcellular location">
    <subcellularLocation>
        <location evidence="8">Cytoplasm</location>
    </subcellularLocation>
</comment>
<comment type="pathway">
    <text evidence="8">Purine metabolism; IMP biosynthesis via de novo pathway; 5-amino-1-(5-phospho-D-ribosyl)imidazole from N(2)-formyl-N(1)-(5-phospho-D-ribosyl)glycinamide: step 1/2.</text>
</comment>
<comment type="subunit">
    <text evidence="8">Monomer. Part of the FGAM synthase complex composed of 1 PurL, 1 PurQ and 2 PurS subunits.</text>
</comment>
<feature type="binding site" evidence="8">
    <location>
        <position position="68"/>
    </location>
    <ligand>
        <name>ATP</name>
        <dbReference type="ChEBI" id="CHEBI:30616"/>
    </ligand>
</feature>
<feature type="binding site" evidence="8">
    <location>
        <position position="568"/>
    </location>
    <ligand>
        <name>substrate</name>
    </ligand>
</feature>
<dbReference type="EC" id="6.3.5.3" evidence="8"/>
<feature type="active site" evidence="8">
    <location>
        <position position="65"/>
    </location>
</feature>
<feature type="domain" description="PurM-like N-terminal" evidence="9">
    <location>
        <begin position="467"/>
        <end position="590"/>
    </location>
</feature>
<dbReference type="PANTHER" id="PTHR43555:SF1">
    <property type="entry name" value="PHOSPHORIBOSYLFORMYLGLYCINAMIDINE SYNTHASE SUBUNIT PURL"/>
    <property type="match status" value="1"/>
</dbReference>
<dbReference type="UniPathway" id="UPA00074">
    <property type="reaction ID" value="UER00128"/>
</dbReference>
<feature type="binding site" evidence="8">
    <location>
        <position position="107"/>
    </location>
    <ligand>
        <name>ATP</name>
        <dbReference type="ChEBI" id="CHEBI:30616"/>
    </ligand>
</feature>
<feature type="binding site" evidence="8">
    <location>
        <begin position="337"/>
        <end position="339"/>
    </location>
    <ligand>
        <name>substrate</name>
    </ligand>
</feature>
<dbReference type="Gene3D" id="3.90.650.10">
    <property type="entry name" value="PurM-like C-terminal domain"/>
    <property type="match status" value="2"/>
</dbReference>
<feature type="domain" description="PurM-like N-terminal" evidence="9">
    <location>
        <begin position="90"/>
        <end position="214"/>
    </location>
</feature>
<dbReference type="GO" id="GO:0000287">
    <property type="term" value="F:magnesium ion binding"/>
    <property type="evidence" value="ECO:0007669"/>
    <property type="project" value="UniProtKB-UniRule"/>
</dbReference>
<dbReference type="InterPro" id="IPR010918">
    <property type="entry name" value="PurM-like_C_dom"/>
</dbReference>
<keyword evidence="2 8" id="KW-0436">Ligase</keyword>
<dbReference type="PIRSF" id="PIRSF001587">
    <property type="entry name" value="FGAM_synthase_II"/>
    <property type="match status" value="1"/>
</dbReference>
<feature type="binding site" evidence="8">
    <location>
        <position position="566"/>
    </location>
    <ligand>
        <name>Mg(2+)</name>
        <dbReference type="ChEBI" id="CHEBI:18420"/>
        <label>1</label>
    </ligand>
</feature>
<dbReference type="CDD" id="cd02203">
    <property type="entry name" value="PurL_repeat1"/>
    <property type="match status" value="1"/>
</dbReference>
<feature type="domain" description="PurM-like C-terminal" evidence="10">
    <location>
        <begin position="227"/>
        <end position="379"/>
    </location>
</feature>
<evidence type="ECO:0000256" key="7">
    <source>
        <dbReference type="ARBA" id="ARBA00022842"/>
    </source>
</evidence>
<comment type="caution">
    <text evidence="8">Lacks conserved residue(s) required for the propagation of feature annotation.</text>
</comment>
<evidence type="ECO:0000259" key="11">
    <source>
        <dbReference type="Pfam" id="PF18072"/>
    </source>
</evidence>
<keyword evidence="3 8" id="KW-0479">Metal-binding</keyword>
<dbReference type="GO" id="GO:0005737">
    <property type="term" value="C:cytoplasm"/>
    <property type="evidence" value="ECO:0007669"/>
    <property type="project" value="UniProtKB-SubCell"/>
</dbReference>
<evidence type="ECO:0000256" key="5">
    <source>
        <dbReference type="ARBA" id="ARBA00022755"/>
    </source>
</evidence>
<dbReference type="NCBIfam" id="NF002290">
    <property type="entry name" value="PRK01213.1"/>
    <property type="match status" value="1"/>
</dbReference>
<evidence type="ECO:0000256" key="4">
    <source>
        <dbReference type="ARBA" id="ARBA00022741"/>
    </source>
</evidence>
<dbReference type="SUPFAM" id="SSF56042">
    <property type="entry name" value="PurM C-terminal domain-like"/>
    <property type="match status" value="2"/>
</dbReference>
<dbReference type="AlphaFoldDB" id="A0A372ILA8"/>
<feature type="binding site" evidence="8">
    <location>
        <position position="528"/>
    </location>
    <ligand>
        <name>ATP</name>
        <dbReference type="ChEBI" id="CHEBI:30616"/>
    </ligand>
</feature>
<dbReference type="CDD" id="cd02204">
    <property type="entry name" value="PurL_repeat2"/>
    <property type="match status" value="1"/>
</dbReference>
<keyword evidence="4 8" id="KW-0547">Nucleotide-binding</keyword>
<dbReference type="RefSeq" id="WP_117301402.1">
    <property type="nucleotide sequence ID" value="NZ_QVQT02000005.1"/>
</dbReference>
<evidence type="ECO:0000256" key="6">
    <source>
        <dbReference type="ARBA" id="ARBA00022840"/>
    </source>
</evidence>
<feature type="binding site" evidence="8">
    <location>
        <position position="132"/>
    </location>
    <ligand>
        <name>substrate</name>
    </ligand>
</feature>
<keyword evidence="1 8" id="KW-0963">Cytoplasm</keyword>
<evidence type="ECO:0000313" key="13">
    <source>
        <dbReference type="Proteomes" id="UP000264702"/>
    </source>
</evidence>
<gene>
    <name evidence="8 12" type="primary">purL</name>
    <name evidence="12" type="ORF">D0Y96_14870</name>
</gene>
<accession>A0A372ILA8</accession>
<feature type="binding site" evidence="8">
    <location>
        <begin position="110"/>
        <end position="113"/>
    </location>
    <ligand>
        <name>substrate</name>
    </ligand>
</feature>
<dbReference type="GO" id="GO:0005524">
    <property type="term" value="F:ATP binding"/>
    <property type="evidence" value="ECO:0007669"/>
    <property type="project" value="UniProtKB-UniRule"/>
</dbReference>
<organism evidence="12 13">
    <name type="scientific">Paracidobacterium acidisoli</name>
    <dbReference type="NCBI Taxonomy" id="2303751"/>
    <lineage>
        <taxon>Bacteria</taxon>
        <taxon>Pseudomonadati</taxon>
        <taxon>Acidobacteriota</taxon>
        <taxon>Terriglobia</taxon>
        <taxon>Terriglobales</taxon>
        <taxon>Acidobacteriaceae</taxon>
        <taxon>Paracidobacterium</taxon>
    </lineage>
</organism>
<keyword evidence="6 8" id="KW-0067">ATP-binding</keyword>
<dbReference type="InterPro" id="IPR036676">
    <property type="entry name" value="PurM-like_C_sf"/>
</dbReference>
<feature type="domain" description="Phosphoribosylformylglycinamidine synthase linker" evidence="11">
    <location>
        <begin position="31"/>
        <end position="69"/>
    </location>
</feature>
<dbReference type="Pfam" id="PF02769">
    <property type="entry name" value="AIRS_C"/>
    <property type="match status" value="2"/>
</dbReference>
<dbReference type="NCBIfam" id="TIGR01736">
    <property type="entry name" value="FGAM_synth_II"/>
    <property type="match status" value="1"/>
</dbReference>
<comment type="catalytic activity">
    <reaction evidence="8">
        <text>N(2)-formyl-N(1)-(5-phospho-beta-D-ribosyl)glycinamide + L-glutamine + ATP + H2O = 2-formamido-N(1)-(5-O-phospho-beta-D-ribosyl)acetamidine + L-glutamate + ADP + phosphate + H(+)</text>
        <dbReference type="Rhea" id="RHEA:17129"/>
        <dbReference type="ChEBI" id="CHEBI:15377"/>
        <dbReference type="ChEBI" id="CHEBI:15378"/>
        <dbReference type="ChEBI" id="CHEBI:29985"/>
        <dbReference type="ChEBI" id="CHEBI:30616"/>
        <dbReference type="ChEBI" id="CHEBI:43474"/>
        <dbReference type="ChEBI" id="CHEBI:58359"/>
        <dbReference type="ChEBI" id="CHEBI:147286"/>
        <dbReference type="ChEBI" id="CHEBI:147287"/>
        <dbReference type="ChEBI" id="CHEBI:456216"/>
        <dbReference type="EC" id="6.3.5.3"/>
    </reaction>
</comment>
<comment type="similarity">
    <text evidence="8">Belongs to the FGAMS family.</text>
</comment>
<evidence type="ECO:0000259" key="9">
    <source>
        <dbReference type="Pfam" id="PF00586"/>
    </source>
</evidence>
<feature type="binding site" evidence="8">
    <location>
        <position position="109"/>
    </location>
    <ligand>
        <name>Mg(2+)</name>
        <dbReference type="ChEBI" id="CHEBI:18420"/>
        <label>1</label>
    </ligand>
</feature>
<dbReference type="Pfam" id="PF18072">
    <property type="entry name" value="FGAR-AT_linker"/>
    <property type="match status" value="1"/>
</dbReference>
<protein>
    <recommendedName>
        <fullName evidence="8">Phosphoribosylformylglycinamidine synthase subunit PurL</fullName>
        <shortName evidence="8">FGAM synthase</shortName>
        <ecNumber evidence="8">6.3.5.3</ecNumber>
    </recommendedName>
    <alternativeName>
        <fullName evidence="8">Formylglycinamide ribonucleotide amidotransferase subunit II</fullName>
        <shortName evidence="8">FGAR amidotransferase II</shortName>
        <shortName evidence="8">FGAR-AT II</shortName>
    </alternativeName>
    <alternativeName>
        <fullName evidence="8">Glutamine amidotransferase PurL</fullName>
    </alternativeName>
    <alternativeName>
        <fullName evidence="8">Phosphoribosylformylglycinamidine synthase subunit II</fullName>
    </alternativeName>
</protein>
<feature type="binding site" evidence="8">
    <location>
        <position position="133"/>
    </location>
    <ligand>
        <name>Mg(2+)</name>
        <dbReference type="ChEBI" id="CHEBI:18420"/>
        <label>2</label>
    </ligand>
</feature>
<dbReference type="InterPro" id="IPR036921">
    <property type="entry name" value="PurM-like_N_sf"/>
</dbReference>
<comment type="caution">
    <text evidence="12">The sequence shown here is derived from an EMBL/GenBank/DDBJ whole genome shotgun (WGS) entry which is preliminary data.</text>
</comment>
<dbReference type="HAMAP" id="MF_00420">
    <property type="entry name" value="PurL_2"/>
    <property type="match status" value="1"/>
</dbReference>
<proteinExistence type="inferred from homology"/>
<dbReference type="GO" id="GO:0004642">
    <property type="term" value="F:phosphoribosylformylglycinamidine synthase activity"/>
    <property type="evidence" value="ECO:0007669"/>
    <property type="project" value="UniProtKB-UniRule"/>
</dbReference>
<dbReference type="InterPro" id="IPR010074">
    <property type="entry name" value="PRibForGlyAmidine_synth_PurL"/>
</dbReference>
<dbReference type="Gene3D" id="3.30.1330.10">
    <property type="entry name" value="PurM-like, N-terminal domain"/>
    <property type="match status" value="2"/>
</dbReference>
<feature type="binding site" evidence="8">
    <location>
        <position position="565"/>
    </location>
    <ligand>
        <name>ATP</name>
        <dbReference type="ChEBI" id="CHEBI:30616"/>
    </ligand>
</feature>
<dbReference type="GO" id="GO:0006189">
    <property type="term" value="P:'de novo' IMP biosynthetic process"/>
    <property type="evidence" value="ECO:0007669"/>
    <property type="project" value="UniProtKB-UniRule"/>
</dbReference>
<dbReference type="InterPro" id="IPR041609">
    <property type="entry name" value="PurL_linker"/>
</dbReference>
<dbReference type="FunFam" id="3.30.1330.10:FF:000004">
    <property type="entry name" value="Phosphoribosylformylglycinamidine synthase subunit PurL"/>
    <property type="match status" value="1"/>
</dbReference>
<evidence type="ECO:0000256" key="3">
    <source>
        <dbReference type="ARBA" id="ARBA00022723"/>
    </source>
</evidence>
<dbReference type="Pfam" id="PF00586">
    <property type="entry name" value="AIRS"/>
    <property type="match status" value="2"/>
</dbReference>
<sequence length="793" mass="85617">MKPETSLAPRPASITPELLAQHSITPELLAQHSITPEEYARIEAALGRTPSLTELGIYSVMWSEHCSYKSSRVHLKRLPTESPRVVQGPGENAGIIDVGDGWACAFKIESHNHPSYIEPFQGAATGVGGILRDIFTMGARPLAVMDSLRFGPIDKDSEISSEVLHKNHSIVEGVVHGIAAYGNCFGVPNLGGETKFEPCYSGNPLVNAFALGLVRRDEIFYAKATGIGNPVIYVGAKTGRDGIHGATMASEEFKEGSEQKRPNVQVGDPFMEKLLLEACIEAMRTGAIVGIQDMGAAGLTSSSCEMGARGGVGLEMNLDQIPQRETGMTAYEMMLSESQERMLLVAEKGREQEIFDVFTKWGLDATIVGTVIAEPRLRILHRGELEADIPNQSLTDDAPRYHRPIGTWKAPVPLDPPAEVLEVLKQPRDYTADLKKLLASSNISSKRWVYEQYDSMVQTNTAQGPGGEAGVMRIKGSGTPGHERGLAMALDGNSRWCYLDPKQGAKLAVAEAARKVACTGATPVAATNCLNFGNPEKPEIMAQLSSAIDGLAEACTALGTPITGGNVSLYNETKGEGIYPTPVIGIVGVIDDVTKTVSANFQQADDHILLIRPNFLRYANEQQRLSAFGSSEYAKVVLNKLWGTVPMLDLGDEAALQKVLIRLAAEELLHSACDISDGGLAVTLAEAGFVHGIGVHVASFQPDYADVFDACFSETSSSIVITCDTESRKKIEKIIDEYDELYCDPIGTTTSDRFELIFDNKIVIHSTIADLKQPWSTALKSSLHDQTANEVLA</sequence>
<dbReference type="EMBL" id="QVQT01000005">
    <property type="protein sequence ID" value="RFU15730.1"/>
    <property type="molecule type" value="Genomic_DNA"/>
</dbReference>
<dbReference type="OrthoDB" id="9804441at2"/>
<feature type="binding site" evidence="8">
    <location>
        <position position="265"/>
    </location>
    <ligand>
        <name>substrate</name>
    </ligand>
</feature>
<evidence type="ECO:0000256" key="2">
    <source>
        <dbReference type="ARBA" id="ARBA00022598"/>
    </source>
</evidence>
<feature type="domain" description="PurM-like C-terminal" evidence="10">
    <location>
        <begin position="644"/>
        <end position="754"/>
    </location>
</feature>
<evidence type="ECO:0000256" key="8">
    <source>
        <dbReference type="HAMAP-Rule" id="MF_00420"/>
    </source>
</evidence>
<feature type="binding site" evidence="8">
    <location>
        <position position="293"/>
    </location>
    <ligand>
        <name>Mg(2+)</name>
        <dbReference type="ChEBI" id="CHEBI:18420"/>
        <label>2</label>
    </ligand>
</feature>
<name>A0A372ILA8_9BACT</name>
<evidence type="ECO:0000259" key="10">
    <source>
        <dbReference type="Pfam" id="PF02769"/>
    </source>
</evidence>
<dbReference type="PANTHER" id="PTHR43555">
    <property type="entry name" value="PHOSPHORIBOSYLFORMYLGLYCINAMIDINE SYNTHASE SUBUNIT PURL"/>
    <property type="match status" value="1"/>
</dbReference>
<evidence type="ECO:0000313" key="12">
    <source>
        <dbReference type="EMBL" id="RFU15730.1"/>
    </source>
</evidence>
<dbReference type="InterPro" id="IPR016188">
    <property type="entry name" value="PurM-like_N"/>
</dbReference>
<keyword evidence="7 8" id="KW-0460">Magnesium</keyword>
<keyword evidence="13" id="KW-1185">Reference proteome</keyword>
<keyword evidence="5 8" id="KW-0658">Purine biosynthesis</keyword>
<dbReference type="Proteomes" id="UP000264702">
    <property type="component" value="Unassembled WGS sequence"/>
</dbReference>
<dbReference type="SUPFAM" id="SSF55326">
    <property type="entry name" value="PurM N-terminal domain-like"/>
    <property type="match status" value="2"/>
</dbReference>